<evidence type="ECO:0000313" key="4">
    <source>
        <dbReference type="EMBL" id="KAF7302465.1"/>
    </source>
</evidence>
<keyword evidence="2 3" id="KW-0040">ANK repeat</keyword>
<reference evidence="4" key="1">
    <citation type="submission" date="2020-05" db="EMBL/GenBank/DDBJ databases">
        <title>Mycena genomes resolve the evolution of fungal bioluminescence.</title>
        <authorList>
            <person name="Tsai I.J."/>
        </authorList>
    </citation>
    <scope>NUCLEOTIDE SEQUENCE</scope>
    <source>
        <strain evidence="4">110903Hualien_Pintung</strain>
    </source>
</reference>
<dbReference type="Proteomes" id="UP000613580">
    <property type="component" value="Unassembled WGS sequence"/>
</dbReference>
<keyword evidence="5" id="KW-1185">Reference proteome</keyword>
<dbReference type="OrthoDB" id="194358at2759"/>
<organism evidence="4 5">
    <name type="scientific">Mycena chlorophos</name>
    <name type="common">Agaric fungus</name>
    <name type="synonym">Agaricus chlorophos</name>
    <dbReference type="NCBI Taxonomy" id="658473"/>
    <lineage>
        <taxon>Eukaryota</taxon>
        <taxon>Fungi</taxon>
        <taxon>Dikarya</taxon>
        <taxon>Basidiomycota</taxon>
        <taxon>Agaricomycotina</taxon>
        <taxon>Agaricomycetes</taxon>
        <taxon>Agaricomycetidae</taxon>
        <taxon>Agaricales</taxon>
        <taxon>Marasmiineae</taxon>
        <taxon>Mycenaceae</taxon>
        <taxon>Mycena</taxon>
    </lineage>
</organism>
<evidence type="ECO:0000256" key="1">
    <source>
        <dbReference type="ARBA" id="ARBA00022737"/>
    </source>
</evidence>
<evidence type="ECO:0000256" key="3">
    <source>
        <dbReference type="PROSITE-ProRule" id="PRU00023"/>
    </source>
</evidence>
<dbReference type="PROSITE" id="PS50297">
    <property type="entry name" value="ANK_REP_REGION"/>
    <property type="match status" value="2"/>
</dbReference>
<proteinExistence type="predicted"/>
<dbReference type="EMBL" id="JACAZE010000012">
    <property type="protein sequence ID" value="KAF7302465.1"/>
    <property type="molecule type" value="Genomic_DNA"/>
</dbReference>
<dbReference type="Pfam" id="PF00023">
    <property type="entry name" value="Ank"/>
    <property type="match status" value="1"/>
</dbReference>
<accession>A0A8H6SMF5</accession>
<comment type="caution">
    <text evidence="4">The sequence shown here is derived from an EMBL/GenBank/DDBJ whole genome shotgun (WGS) entry which is preliminary data.</text>
</comment>
<dbReference type="PANTHER" id="PTHR24198:SF165">
    <property type="entry name" value="ANKYRIN REPEAT-CONTAINING PROTEIN-RELATED"/>
    <property type="match status" value="1"/>
</dbReference>
<gene>
    <name evidence="4" type="ORF">HMN09_00880600</name>
</gene>
<dbReference type="SUPFAM" id="SSF48403">
    <property type="entry name" value="Ankyrin repeat"/>
    <property type="match status" value="1"/>
</dbReference>
<dbReference type="InterPro" id="IPR036770">
    <property type="entry name" value="Ankyrin_rpt-contain_sf"/>
</dbReference>
<feature type="repeat" description="ANK" evidence="3">
    <location>
        <begin position="196"/>
        <end position="228"/>
    </location>
</feature>
<dbReference type="AlphaFoldDB" id="A0A8H6SMF5"/>
<dbReference type="PRINTS" id="PR01415">
    <property type="entry name" value="ANKYRIN"/>
</dbReference>
<dbReference type="Pfam" id="PF12796">
    <property type="entry name" value="Ank_2"/>
    <property type="match status" value="1"/>
</dbReference>
<dbReference type="InterPro" id="IPR002110">
    <property type="entry name" value="Ankyrin_rpt"/>
</dbReference>
<dbReference type="Gene3D" id="1.25.40.20">
    <property type="entry name" value="Ankyrin repeat-containing domain"/>
    <property type="match status" value="2"/>
</dbReference>
<protein>
    <submittedName>
        <fullName evidence="4">MHC-I C-terminus family protein</fullName>
    </submittedName>
</protein>
<dbReference type="PANTHER" id="PTHR24198">
    <property type="entry name" value="ANKYRIN REPEAT AND PROTEIN KINASE DOMAIN-CONTAINING PROTEIN"/>
    <property type="match status" value="1"/>
</dbReference>
<feature type="repeat" description="ANK" evidence="3">
    <location>
        <begin position="229"/>
        <end position="261"/>
    </location>
</feature>
<dbReference type="SMART" id="SM00248">
    <property type="entry name" value="ANK"/>
    <property type="match status" value="6"/>
</dbReference>
<dbReference type="PROSITE" id="PS50088">
    <property type="entry name" value="ANK_REPEAT"/>
    <property type="match status" value="2"/>
</dbReference>
<name>A0A8H6SMF5_MYCCL</name>
<keyword evidence="1" id="KW-0677">Repeat</keyword>
<sequence>MTLLSLPAELHEQIANFLVPTVRDLSCLSRSCSHLHANINWLLYDTCAKYDFVAKNALAYAVEAADEGLLERLAAVKAPLNTPFQGNRRPLHLAALDGKLGLVRKLLQLYGREAAHEAYFEPPFSPLYYAARNGHWPIVFLLAEIPPPADKDRQSYLADGLKFAAAQGNLDVVRVLLEQYHVNVNHLSQQSAMRENKPTALYAAVETGDVPMIELLLAAGADPNLHPVWSFIPLHGAVKRQNAEIVQLLLDAGADRNALDILDRTPLTHAISLKLSSPGSDNLDLVVSLLSSRSATLAR</sequence>
<evidence type="ECO:0000256" key="2">
    <source>
        <dbReference type="ARBA" id="ARBA00023043"/>
    </source>
</evidence>
<evidence type="ECO:0000313" key="5">
    <source>
        <dbReference type="Proteomes" id="UP000613580"/>
    </source>
</evidence>